<dbReference type="KEGG" id="cpas:Clopa_0485"/>
<dbReference type="EMBL" id="CP003261">
    <property type="protein sequence ID" value="AGK95538.1"/>
    <property type="molecule type" value="Genomic_DNA"/>
</dbReference>
<dbReference type="RefSeq" id="WP_015613865.1">
    <property type="nucleotide sequence ID" value="NC_021182.1"/>
</dbReference>
<dbReference type="AlphaFoldDB" id="R4JZ23"/>
<sequence>MKSVNFIFKSEDSLEIYVYKWEPEKNINIKGVIQIAHGMAETAARYEGFAKMLTENGYIVYINDHRGHGKTAKNIENVGYLAEKDGFEWLVKDMHTLTGIIKKENKDLPIFLLGYSMGSFLTQRYIMLYGKELKGAILYGSNGRQGLILRIGLLVSKLEIKKNGVKAKSQILNDLIFGGYNKPFKPNRTKFDWLNRNNEEVDKYIKDPFCGTVFTCSFYYDFFKCLIEIENKKNLKTVPRDLPIYIFSGGKDPVGKSGKGVKRLVETYKSLGVKDLTFKLYKDGRHDMLNEINKDEVIEDVLAWLSRYSLKVLKTI</sequence>
<dbReference type="InterPro" id="IPR022742">
    <property type="entry name" value="Hydrolase_4"/>
</dbReference>
<dbReference type="Proteomes" id="UP000013523">
    <property type="component" value="Chromosome"/>
</dbReference>
<proteinExistence type="predicted"/>
<evidence type="ECO:0000313" key="3">
    <source>
        <dbReference type="Proteomes" id="UP000013523"/>
    </source>
</evidence>
<protein>
    <submittedName>
        <fullName evidence="2">Lysophospholipase</fullName>
    </submittedName>
</protein>
<dbReference type="SUPFAM" id="SSF53474">
    <property type="entry name" value="alpha/beta-Hydrolases"/>
    <property type="match status" value="1"/>
</dbReference>
<evidence type="ECO:0000259" key="1">
    <source>
        <dbReference type="Pfam" id="PF12146"/>
    </source>
</evidence>
<reference evidence="2 3" key="1">
    <citation type="submission" date="2012-01" db="EMBL/GenBank/DDBJ databases">
        <title>Complete sequence of chromosome of Clostridium pasteurianum BC1.</title>
        <authorList>
            <consortium name="US DOE Joint Genome Institute"/>
            <person name="Lucas S."/>
            <person name="Han J."/>
            <person name="Lapidus A."/>
            <person name="Cheng J.-F."/>
            <person name="Goodwin L."/>
            <person name="Pitluck S."/>
            <person name="Peters L."/>
            <person name="Mikhailova N."/>
            <person name="Teshima H."/>
            <person name="Detter J.C."/>
            <person name="Han C."/>
            <person name="Tapia R."/>
            <person name="Land M."/>
            <person name="Hauser L."/>
            <person name="Kyrpides N."/>
            <person name="Ivanova N."/>
            <person name="Pagani I."/>
            <person name="Dunn J."/>
            <person name="Taghavi S."/>
            <person name="Francis A."/>
            <person name="van der Lelie D."/>
            <person name="Woyke T."/>
        </authorList>
    </citation>
    <scope>NUCLEOTIDE SEQUENCE [LARGE SCALE GENOMIC DNA]</scope>
    <source>
        <strain evidence="2 3">BC1</strain>
    </source>
</reference>
<dbReference type="InterPro" id="IPR029058">
    <property type="entry name" value="AB_hydrolase_fold"/>
</dbReference>
<organism evidence="2 3">
    <name type="scientific">Clostridium pasteurianum BC1</name>
    <dbReference type="NCBI Taxonomy" id="86416"/>
    <lineage>
        <taxon>Bacteria</taxon>
        <taxon>Bacillati</taxon>
        <taxon>Bacillota</taxon>
        <taxon>Clostridia</taxon>
        <taxon>Eubacteriales</taxon>
        <taxon>Clostridiaceae</taxon>
        <taxon>Clostridium</taxon>
    </lineage>
</organism>
<dbReference type="eggNOG" id="COG2267">
    <property type="taxonomic scope" value="Bacteria"/>
</dbReference>
<name>R4JZ23_CLOPA</name>
<gene>
    <name evidence="2" type="ORF">Clopa_0485</name>
</gene>
<dbReference type="PATRIC" id="fig|86416.3.peg.463"/>
<accession>R4JZ23</accession>
<dbReference type="HOGENOM" id="CLU_026209_1_0_9"/>
<keyword evidence="3" id="KW-1185">Reference proteome</keyword>
<dbReference type="STRING" id="86416.Clopa_0485"/>
<dbReference type="OrthoDB" id="9806902at2"/>
<dbReference type="PANTHER" id="PTHR11614">
    <property type="entry name" value="PHOSPHOLIPASE-RELATED"/>
    <property type="match status" value="1"/>
</dbReference>
<dbReference type="Gene3D" id="3.40.50.1820">
    <property type="entry name" value="alpha/beta hydrolase"/>
    <property type="match status" value="1"/>
</dbReference>
<dbReference type="InterPro" id="IPR051044">
    <property type="entry name" value="MAG_DAG_Lipase"/>
</dbReference>
<dbReference type="Pfam" id="PF12146">
    <property type="entry name" value="Hydrolase_4"/>
    <property type="match status" value="1"/>
</dbReference>
<feature type="domain" description="Serine aminopeptidase S33" evidence="1">
    <location>
        <begin position="29"/>
        <end position="292"/>
    </location>
</feature>
<evidence type="ECO:0000313" key="2">
    <source>
        <dbReference type="EMBL" id="AGK95538.1"/>
    </source>
</evidence>